<proteinExistence type="inferred from homology"/>
<organism evidence="2 3">
    <name type="scientific">Clostridium fallax</name>
    <dbReference type="NCBI Taxonomy" id="1533"/>
    <lineage>
        <taxon>Bacteria</taxon>
        <taxon>Bacillati</taxon>
        <taxon>Bacillota</taxon>
        <taxon>Clostridia</taxon>
        <taxon>Eubacteriales</taxon>
        <taxon>Clostridiaceae</taxon>
        <taxon>Clostridium</taxon>
    </lineage>
</organism>
<reference evidence="2 3" key="1">
    <citation type="submission" date="2016-11" db="EMBL/GenBank/DDBJ databases">
        <authorList>
            <person name="Jaros S."/>
            <person name="Januszkiewicz K."/>
            <person name="Wedrychowicz H."/>
        </authorList>
    </citation>
    <scope>NUCLEOTIDE SEQUENCE [LARGE SCALE GENOMIC DNA]</scope>
    <source>
        <strain evidence="2 3">DSM 2631</strain>
    </source>
</reference>
<dbReference type="PANTHER" id="PTHR21381:SF3">
    <property type="entry name" value="SGC REGION PROTEIN SGCQ-RELATED"/>
    <property type="match status" value="1"/>
</dbReference>
<dbReference type="InterPro" id="IPR005137">
    <property type="entry name" value="BtpA"/>
</dbReference>
<name>A0A1M4V8N4_9CLOT</name>
<dbReference type="Proteomes" id="UP000184035">
    <property type="component" value="Unassembled WGS sequence"/>
</dbReference>
<keyword evidence="3" id="KW-1185">Reference proteome</keyword>
<dbReference type="InterPro" id="IPR011060">
    <property type="entry name" value="RibuloseP-bd_barrel"/>
</dbReference>
<dbReference type="STRING" id="1533.SAMN05443638_1074"/>
<evidence type="ECO:0000256" key="1">
    <source>
        <dbReference type="ARBA" id="ARBA00006007"/>
    </source>
</evidence>
<dbReference type="Gene3D" id="3.20.20.70">
    <property type="entry name" value="Aldolase class I"/>
    <property type="match status" value="1"/>
</dbReference>
<evidence type="ECO:0000313" key="3">
    <source>
        <dbReference type="Proteomes" id="UP000184035"/>
    </source>
</evidence>
<dbReference type="PANTHER" id="PTHR21381">
    <property type="entry name" value="ZGC:162297"/>
    <property type="match status" value="1"/>
</dbReference>
<accession>A0A1M4V8N4</accession>
<evidence type="ECO:0000313" key="2">
    <source>
        <dbReference type="EMBL" id="SHE65292.1"/>
    </source>
</evidence>
<dbReference type="NCBIfam" id="TIGR00259">
    <property type="entry name" value="thylakoid_BtpA"/>
    <property type="match status" value="1"/>
</dbReference>
<dbReference type="CDD" id="cd04722">
    <property type="entry name" value="TIM_phosphate_binding"/>
    <property type="match status" value="1"/>
</dbReference>
<protein>
    <recommendedName>
        <fullName evidence="4">Photosystem I assembly BtpA</fullName>
    </recommendedName>
</protein>
<dbReference type="Pfam" id="PF03437">
    <property type="entry name" value="BtpA"/>
    <property type="match status" value="1"/>
</dbReference>
<dbReference type="InterPro" id="IPR013785">
    <property type="entry name" value="Aldolase_TIM"/>
</dbReference>
<dbReference type="EMBL" id="FQVM01000007">
    <property type="protein sequence ID" value="SHE65292.1"/>
    <property type="molecule type" value="Genomic_DNA"/>
</dbReference>
<dbReference type="AlphaFoldDB" id="A0A1M4V8N4"/>
<dbReference type="RefSeq" id="WP_072894203.1">
    <property type="nucleotide sequence ID" value="NZ_FQVM01000007.1"/>
</dbReference>
<dbReference type="PIRSF" id="PIRSF005956">
    <property type="entry name" value="BtpA"/>
    <property type="match status" value="1"/>
</dbReference>
<comment type="similarity">
    <text evidence="1">Belongs to the BtpA family.</text>
</comment>
<dbReference type="OrthoDB" id="9791357at2"/>
<evidence type="ECO:0008006" key="4">
    <source>
        <dbReference type="Google" id="ProtNLM"/>
    </source>
</evidence>
<sequence>MNVNLFKEDKSFVIGMVHLKALPGTVGFKGDMKSIIEKGIEDAKKIEEAGFSAIMVENFGDMPYKVNLDLAQTAALAAATAVIKREVNIPVGIDAAFNDYKSGLAIAKAAGADFIRIPVFIDTVEYFGGIVTPCATKALQYRKQIEAEEVNIFADIQVKHSHMLISNIPIEESARVAESCGADALIVTGTQTGEETPIEMIKRVKNVVSIPVLTGSGTNKDNIREQMNIANGAIIGTSIKVDNNVWNEVDLNKAKEIIENL</sequence>
<dbReference type="SUPFAM" id="SSF51366">
    <property type="entry name" value="Ribulose-phoshate binding barrel"/>
    <property type="match status" value="1"/>
</dbReference>
<gene>
    <name evidence="2" type="ORF">SAMN05443638_1074</name>
</gene>